<reference evidence="4" key="1">
    <citation type="submission" date="2021-01" db="EMBL/GenBank/DDBJ databases">
        <authorList>
            <consortium name="Genoscope - CEA"/>
            <person name="William W."/>
        </authorList>
    </citation>
    <scope>NUCLEOTIDE SEQUENCE</scope>
</reference>
<organism evidence="4 5">
    <name type="scientific">Paramecium sonneborni</name>
    <dbReference type="NCBI Taxonomy" id="65129"/>
    <lineage>
        <taxon>Eukaryota</taxon>
        <taxon>Sar</taxon>
        <taxon>Alveolata</taxon>
        <taxon>Ciliophora</taxon>
        <taxon>Intramacronucleata</taxon>
        <taxon>Oligohymenophorea</taxon>
        <taxon>Peniculida</taxon>
        <taxon>Parameciidae</taxon>
        <taxon>Paramecium</taxon>
    </lineage>
</organism>
<comment type="caution">
    <text evidence="4">The sequence shown here is derived from an EMBL/GenBank/DDBJ whole genome shotgun (WGS) entry which is preliminary data.</text>
</comment>
<dbReference type="EMBL" id="CAJJDN010000139">
    <property type="protein sequence ID" value="CAD8122523.1"/>
    <property type="molecule type" value="Genomic_DNA"/>
</dbReference>
<keyword evidence="3" id="KW-0560">Oxidoreductase</keyword>
<gene>
    <name evidence="4" type="ORF">PSON_ATCC_30995.1.T1390035</name>
</gene>
<dbReference type="Pfam" id="PF00106">
    <property type="entry name" value="adh_short"/>
    <property type="match status" value="1"/>
</dbReference>
<proteinExistence type="inferred from homology"/>
<dbReference type="InterPro" id="IPR002347">
    <property type="entry name" value="SDR_fam"/>
</dbReference>
<comment type="similarity">
    <text evidence="1">Belongs to the short-chain dehydrogenases/reductases (SDR) family.</text>
</comment>
<evidence type="ECO:0000256" key="1">
    <source>
        <dbReference type="ARBA" id="ARBA00006484"/>
    </source>
</evidence>
<sequence length="257" mass="29411">MNILITGCNRGLGMLLAKELRNHHVIATARDINKLKQSLNDQKHCDLQQLDVSNGESIKQFIKTIKQPIDILVNNAGIIETQLSDKNKMAEQVFKVNYYGVINLTQAVLPYIRQDGKIIVISSNLGKLSIQKDVIQQKLNKCNKDELQMIVEEFIKNIDERNDFGEWYKEYKGIYKEYKGIYSASKALINAYYRHVLSKEVKQQVFCIHPGWLKTDMGGPLAPKEPEDGIITSLYVINNEIKGTGLYLNDKCEIEEF</sequence>
<keyword evidence="5" id="KW-1185">Reference proteome</keyword>
<dbReference type="Proteomes" id="UP000692954">
    <property type="component" value="Unassembled WGS sequence"/>
</dbReference>
<dbReference type="GO" id="GO:0016491">
    <property type="term" value="F:oxidoreductase activity"/>
    <property type="evidence" value="ECO:0007669"/>
    <property type="project" value="UniProtKB-KW"/>
</dbReference>
<protein>
    <submittedName>
        <fullName evidence="4">Uncharacterized protein</fullName>
    </submittedName>
</protein>
<keyword evidence="2" id="KW-0521">NADP</keyword>
<dbReference type="AlphaFoldDB" id="A0A8S1R589"/>
<accession>A0A8S1R589</accession>
<evidence type="ECO:0000256" key="2">
    <source>
        <dbReference type="ARBA" id="ARBA00022857"/>
    </source>
</evidence>
<dbReference type="PANTHER" id="PTHR43963:SF6">
    <property type="entry name" value="CHAIN DEHYDROGENASE FAMILY PROTEIN, PUTATIVE (AFU_ORTHOLOGUE AFUA_3G15350)-RELATED"/>
    <property type="match status" value="1"/>
</dbReference>
<evidence type="ECO:0000313" key="5">
    <source>
        <dbReference type="Proteomes" id="UP000692954"/>
    </source>
</evidence>
<evidence type="ECO:0000313" key="4">
    <source>
        <dbReference type="EMBL" id="CAD8122523.1"/>
    </source>
</evidence>
<evidence type="ECO:0000256" key="3">
    <source>
        <dbReference type="ARBA" id="ARBA00023002"/>
    </source>
</evidence>
<name>A0A8S1R589_9CILI</name>
<dbReference type="PANTHER" id="PTHR43963">
    <property type="entry name" value="CARBONYL REDUCTASE 1-RELATED"/>
    <property type="match status" value="1"/>
</dbReference>
<dbReference type="OrthoDB" id="1933717at2759"/>